<comment type="caution">
    <text evidence="7">The sequence shown here is derived from an EMBL/GenBank/DDBJ whole genome shotgun (WGS) entry which is preliminary data.</text>
</comment>
<evidence type="ECO:0000256" key="1">
    <source>
        <dbReference type="ARBA" id="ARBA00004141"/>
    </source>
</evidence>
<keyword evidence="8" id="KW-1185">Reference proteome</keyword>
<name>A0AAD8QH86_LOLMU</name>
<dbReference type="InterPro" id="IPR002781">
    <property type="entry name" value="TM_pro_TauE-like"/>
</dbReference>
<dbReference type="PANTHER" id="PTHR14255:SF35">
    <property type="entry name" value="OS01G0786700 PROTEIN"/>
    <property type="match status" value="1"/>
</dbReference>
<proteinExistence type="inferred from homology"/>
<evidence type="ECO:0000313" key="7">
    <source>
        <dbReference type="EMBL" id="KAK1602686.1"/>
    </source>
</evidence>
<dbReference type="PANTHER" id="PTHR14255">
    <property type="entry name" value="CEREBLON"/>
    <property type="match status" value="1"/>
</dbReference>
<keyword evidence="3 6" id="KW-0812">Transmembrane</keyword>
<comment type="similarity">
    <text evidence="2">Belongs to the 4-toluene sulfonate uptake permease (TSUP) (TC 2.A.102) family.</text>
</comment>
<organism evidence="7 8">
    <name type="scientific">Lolium multiflorum</name>
    <name type="common">Italian ryegrass</name>
    <name type="synonym">Lolium perenne subsp. multiflorum</name>
    <dbReference type="NCBI Taxonomy" id="4521"/>
    <lineage>
        <taxon>Eukaryota</taxon>
        <taxon>Viridiplantae</taxon>
        <taxon>Streptophyta</taxon>
        <taxon>Embryophyta</taxon>
        <taxon>Tracheophyta</taxon>
        <taxon>Spermatophyta</taxon>
        <taxon>Magnoliopsida</taxon>
        <taxon>Liliopsida</taxon>
        <taxon>Poales</taxon>
        <taxon>Poaceae</taxon>
        <taxon>BOP clade</taxon>
        <taxon>Pooideae</taxon>
        <taxon>Poodae</taxon>
        <taxon>Poeae</taxon>
        <taxon>Poeae Chloroplast Group 2 (Poeae type)</taxon>
        <taxon>Loliodinae</taxon>
        <taxon>Loliinae</taxon>
        <taxon>Lolium</taxon>
    </lineage>
</organism>
<dbReference type="EMBL" id="JAUUTY010000204">
    <property type="protein sequence ID" value="KAK1602686.1"/>
    <property type="molecule type" value="Genomic_DNA"/>
</dbReference>
<accession>A0AAD8QH86</accession>
<evidence type="ECO:0000256" key="3">
    <source>
        <dbReference type="ARBA" id="ARBA00022692"/>
    </source>
</evidence>
<comment type="subcellular location">
    <subcellularLocation>
        <location evidence="1">Membrane</location>
        <topology evidence="1">Multi-pass membrane protein</topology>
    </subcellularLocation>
</comment>
<feature type="transmembrane region" description="Helical" evidence="6">
    <location>
        <begin position="6"/>
        <end position="27"/>
    </location>
</feature>
<keyword evidence="5 6" id="KW-0472">Membrane</keyword>
<gene>
    <name evidence="7" type="ORF">QYE76_007863</name>
</gene>
<evidence type="ECO:0000256" key="4">
    <source>
        <dbReference type="ARBA" id="ARBA00022989"/>
    </source>
</evidence>
<dbReference type="AlphaFoldDB" id="A0AAD8QH86"/>
<evidence type="ECO:0000313" key="8">
    <source>
        <dbReference type="Proteomes" id="UP001231189"/>
    </source>
</evidence>
<dbReference type="Pfam" id="PF01925">
    <property type="entry name" value="TauE"/>
    <property type="match status" value="1"/>
</dbReference>
<dbReference type="PROSITE" id="PS51257">
    <property type="entry name" value="PROKAR_LIPOPROTEIN"/>
    <property type="match status" value="1"/>
</dbReference>
<dbReference type="Proteomes" id="UP001231189">
    <property type="component" value="Unassembled WGS sequence"/>
</dbReference>
<keyword evidence="4 6" id="KW-1133">Transmembrane helix</keyword>
<evidence type="ECO:0000256" key="2">
    <source>
        <dbReference type="ARBA" id="ARBA00009142"/>
    </source>
</evidence>
<reference evidence="7" key="1">
    <citation type="submission" date="2023-07" db="EMBL/GenBank/DDBJ databases">
        <title>A chromosome-level genome assembly of Lolium multiflorum.</title>
        <authorList>
            <person name="Chen Y."/>
            <person name="Copetti D."/>
            <person name="Kolliker R."/>
            <person name="Studer B."/>
        </authorList>
    </citation>
    <scope>NUCLEOTIDE SEQUENCE</scope>
    <source>
        <strain evidence="7">02402/16</strain>
        <tissue evidence="7">Leaf</tissue>
    </source>
</reference>
<dbReference type="GO" id="GO:0031464">
    <property type="term" value="C:Cul4A-RING E3 ubiquitin ligase complex"/>
    <property type="evidence" value="ECO:0007669"/>
    <property type="project" value="TreeGrafter"/>
</dbReference>
<dbReference type="GO" id="GO:0016567">
    <property type="term" value="P:protein ubiquitination"/>
    <property type="evidence" value="ECO:0007669"/>
    <property type="project" value="TreeGrafter"/>
</dbReference>
<dbReference type="GO" id="GO:0016020">
    <property type="term" value="C:membrane"/>
    <property type="evidence" value="ECO:0007669"/>
    <property type="project" value="UniProtKB-SubCell"/>
</dbReference>
<feature type="transmembrane region" description="Helical" evidence="6">
    <location>
        <begin position="95"/>
        <end position="115"/>
    </location>
</feature>
<feature type="transmembrane region" description="Helical" evidence="6">
    <location>
        <begin position="54"/>
        <end position="75"/>
    </location>
</feature>
<protein>
    <submittedName>
        <fullName evidence="7">Uncharacterized protein</fullName>
    </submittedName>
</protein>
<evidence type="ECO:0000256" key="5">
    <source>
        <dbReference type="ARBA" id="ARBA00023136"/>
    </source>
</evidence>
<sequence>MKPCGVAYWLITVAQIPIAVAFTACIVSQKRKLQTRNSQVAELAIAMKSRLDALPVYVFPVAALLTGVMSGLFGIGGGLLLNPVLLQIGVPPKTASATTMFMVLFCASMSICPVHNPGSSRDRGRVGLRRGLLHSFHRRAGRDRGRHQEVWKGFAHRPNGRRRPGPQRRRHSLLRRSSRLGAVHERAVHGFQAPLLKETADILTAASLLRCKLLRQSENIVFPENLLGS</sequence>
<evidence type="ECO:0000256" key="6">
    <source>
        <dbReference type="SAM" id="Phobius"/>
    </source>
</evidence>